<keyword evidence="2" id="KW-1133">Transmembrane helix</keyword>
<evidence type="ECO:0000256" key="1">
    <source>
        <dbReference type="SAM" id="MobiDB-lite"/>
    </source>
</evidence>
<feature type="compositionally biased region" description="Polar residues" evidence="1">
    <location>
        <begin position="9"/>
        <end position="19"/>
    </location>
</feature>
<feature type="region of interest" description="Disordered" evidence="1">
    <location>
        <begin position="1"/>
        <end position="62"/>
    </location>
</feature>
<dbReference type="Proteomes" id="UP000280197">
    <property type="component" value="Chromosome"/>
</dbReference>
<protein>
    <recommendedName>
        <fullName evidence="3">Ricin B lectin domain-containing protein</fullName>
    </recommendedName>
</protein>
<name>A0A3Q9BXS0_9ACTN</name>
<feature type="compositionally biased region" description="Low complexity" evidence="1">
    <location>
        <begin position="28"/>
        <end position="49"/>
    </location>
</feature>
<gene>
    <name evidence="4" type="ORF">EJC51_01375</name>
</gene>
<keyword evidence="2" id="KW-0472">Membrane</keyword>
<accession>A0A3Q9BXS0</accession>
<dbReference type="InterPro" id="IPR035992">
    <property type="entry name" value="Ricin_B-like_lectins"/>
</dbReference>
<feature type="domain" description="Ricin B lectin" evidence="3">
    <location>
        <begin position="415"/>
        <end position="552"/>
    </location>
</feature>
<reference evidence="4 5" key="1">
    <citation type="submission" date="2018-12" db="EMBL/GenBank/DDBJ databases">
        <authorList>
            <person name="Li K."/>
        </authorList>
    </citation>
    <scope>NUCLEOTIDE SEQUENCE [LARGE SCALE GENOMIC DNA]</scope>
    <source>
        <strain evidence="5">CR22</strain>
    </source>
</reference>
<feature type="transmembrane region" description="Helical" evidence="2">
    <location>
        <begin position="92"/>
        <end position="112"/>
    </location>
</feature>
<dbReference type="PROSITE" id="PS50231">
    <property type="entry name" value="RICIN_B_LECTIN"/>
    <property type="match status" value="1"/>
</dbReference>
<evidence type="ECO:0000313" key="5">
    <source>
        <dbReference type="Proteomes" id="UP000280197"/>
    </source>
</evidence>
<dbReference type="Gene3D" id="2.80.10.50">
    <property type="match status" value="1"/>
</dbReference>
<dbReference type="KEGG" id="saqu:EJC51_01375"/>
<dbReference type="Pfam" id="PF14200">
    <property type="entry name" value="RicinB_lectin_2"/>
    <property type="match status" value="1"/>
</dbReference>
<evidence type="ECO:0000313" key="4">
    <source>
        <dbReference type="EMBL" id="AZP14916.1"/>
    </source>
</evidence>
<evidence type="ECO:0000256" key="2">
    <source>
        <dbReference type="SAM" id="Phobius"/>
    </source>
</evidence>
<sequence>MTRPLTRAPASTGTPTSACPRSRRTRIPAAAQRSPGAGAATTMAETGSTLDTTGHADDGVIVRPSDSRKTMLDNASTAPRRMRSALRERPHAALLALLSLVLAGGSLLPAAAAHADTATGSDWEEVVELADYNHALTAFEDPKSGPMIIFPSGYAGDINNLQHPSDWTDSNGNTPTSWPTPTTAKSSVFTQDQLNTVQNAVLDAIQPGDDTTTYSLAAGYDGASDRVIVQTSAPSSVTDPLAAKYPDQVVIQGPPASTPPTVCEPQLSLTSNPGNTGGATAASEQLQAMADYNCALSAYEDPTTGPVIIFPSDYAGDIDNLQIPQHWTDSNGNTPTSWPTPTTWRSSKFTNEQVQKIIVAAVDQIEPVGSTIYYAAAHYDGMHDRIVVNTDAPSSVTDPLVAAYPDQVTIASTKAPAIQITNKHSNLDLGIDGASTTDGGAVVQQTADTTANQQWRLIDAGNGQYKLKNVNSGLLLGMAGGSGNPGANAVQWDDDGHDDHLWKVVDAGHGYVKLVNVRSGLPLDVSGASTDPGASALQNTDNGADSELWQLTPIS</sequence>
<dbReference type="SMART" id="SM00458">
    <property type="entry name" value="RICIN"/>
    <property type="match status" value="1"/>
</dbReference>
<proteinExistence type="predicted"/>
<organism evidence="4 5">
    <name type="scientific">Streptomyces aquilus</name>
    <dbReference type="NCBI Taxonomy" id="2548456"/>
    <lineage>
        <taxon>Bacteria</taxon>
        <taxon>Bacillati</taxon>
        <taxon>Actinomycetota</taxon>
        <taxon>Actinomycetes</taxon>
        <taxon>Kitasatosporales</taxon>
        <taxon>Streptomycetaceae</taxon>
        <taxon>Streptomyces</taxon>
    </lineage>
</organism>
<evidence type="ECO:0000259" key="3">
    <source>
        <dbReference type="SMART" id="SM00458"/>
    </source>
</evidence>
<keyword evidence="5" id="KW-1185">Reference proteome</keyword>
<dbReference type="SUPFAM" id="SSF50370">
    <property type="entry name" value="Ricin B-like lectins"/>
    <property type="match status" value="1"/>
</dbReference>
<dbReference type="AlphaFoldDB" id="A0A3Q9BXS0"/>
<dbReference type="InterPro" id="IPR000772">
    <property type="entry name" value="Ricin_B_lectin"/>
</dbReference>
<dbReference type="EMBL" id="CP034463">
    <property type="protein sequence ID" value="AZP14916.1"/>
    <property type="molecule type" value="Genomic_DNA"/>
</dbReference>
<keyword evidence="2" id="KW-0812">Transmembrane</keyword>